<comment type="caution">
    <text evidence="8">The sequence shown here is derived from an EMBL/GenBank/DDBJ whole genome shotgun (WGS) entry which is preliminary data.</text>
</comment>
<evidence type="ECO:0000256" key="7">
    <source>
        <dbReference type="RuleBase" id="RU000461"/>
    </source>
</evidence>
<evidence type="ECO:0000256" key="1">
    <source>
        <dbReference type="ARBA" id="ARBA00001971"/>
    </source>
</evidence>
<evidence type="ECO:0000256" key="5">
    <source>
        <dbReference type="ARBA" id="ARBA00023004"/>
    </source>
</evidence>
<feature type="non-terminal residue" evidence="8">
    <location>
        <position position="1"/>
    </location>
</feature>
<protein>
    <submittedName>
        <fullName evidence="8">Cytochrome P450</fullName>
    </submittedName>
</protein>
<keyword evidence="5 6" id="KW-0408">Iron</keyword>
<proteinExistence type="inferred from homology"/>
<name>A0AAD6WY81_9AGAR</name>
<dbReference type="EMBL" id="JARJCM010000099">
    <property type="protein sequence ID" value="KAJ7029677.1"/>
    <property type="molecule type" value="Genomic_DNA"/>
</dbReference>
<dbReference type="InterPro" id="IPR017972">
    <property type="entry name" value="Cyt_P450_CS"/>
</dbReference>
<dbReference type="SUPFAM" id="SSF48264">
    <property type="entry name" value="Cytochrome P450"/>
    <property type="match status" value="1"/>
</dbReference>
<keyword evidence="6 7" id="KW-0349">Heme</keyword>
<sequence length="87" mass="9534">MANHDPSRDIFKRQMISTAVDHLPFGTGKHACPGRFFAATELKAMLAHLVLNYDVKAEVEGVRPPDAVFGVSITPNPAGKVSFRKRT</sequence>
<dbReference type="InterPro" id="IPR001128">
    <property type="entry name" value="Cyt_P450"/>
</dbReference>
<dbReference type="GO" id="GO:0020037">
    <property type="term" value="F:heme binding"/>
    <property type="evidence" value="ECO:0007669"/>
    <property type="project" value="InterPro"/>
</dbReference>
<dbReference type="Gene3D" id="1.10.630.10">
    <property type="entry name" value="Cytochrome P450"/>
    <property type="match status" value="1"/>
</dbReference>
<keyword evidence="9" id="KW-1185">Reference proteome</keyword>
<dbReference type="PRINTS" id="PR00465">
    <property type="entry name" value="EP450IV"/>
</dbReference>
<dbReference type="InterPro" id="IPR036396">
    <property type="entry name" value="Cyt_P450_sf"/>
</dbReference>
<accession>A0AAD6WY81</accession>
<keyword evidence="3 6" id="KW-0479">Metal-binding</keyword>
<evidence type="ECO:0000313" key="8">
    <source>
        <dbReference type="EMBL" id="KAJ7029677.1"/>
    </source>
</evidence>
<dbReference type="InterPro" id="IPR002403">
    <property type="entry name" value="Cyt_P450_E_grp-IV"/>
</dbReference>
<dbReference type="Proteomes" id="UP001218188">
    <property type="component" value="Unassembled WGS sequence"/>
</dbReference>
<evidence type="ECO:0000256" key="4">
    <source>
        <dbReference type="ARBA" id="ARBA00023002"/>
    </source>
</evidence>
<evidence type="ECO:0000256" key="6">
    <source>
        <dbReference type="PIRSR" id="PIRSR602403-1"/>
    </source>
</evidence>
<dbReference type="GO" id="GO:0005506">
    <property type="term" value="F:iron ion binding"/>
    <property type="evidence" value="ECO:0007669"/>
    <property type="project" value="InterPro"/>
</dbReference>
<keyword evidence="4 7" id="KW-0560">Oxidoreductase</keyword>
<organism evidence="8 9">
    <name type="scientific">Mycena alexandri</name>
    <dbReference type="NCBI Taxonomy" id="1745969"/>
    <lineage>
        <taxon>Eukaryota</taxon>
        <taxon>Fungi</taxon>
        <taxon>Dikarya</taxon>
        <taxon>Basidiomycota</taxon>
        <taxon>Agaricomycotina</taxon>
        <taxon>Agaricomycetes</taxon>
        <taxon>Agaricomycetidae</taxon>
        <taxon>Agaricales</taxon>
        <taxon>Marasmiineae</taxon>
        <taxon>Mycenaceae</taxon>
        <taxon>Mycena</taxon>
    </lineage>
</organism>
<dbReference type="PROSITE" id="PS00086">
    <property type="entry name" value="CYTOCHROME_P450"/>
    <property type="match status" value="1"/>
</dbReference>
<dbReference type="GO" id="GO:0016705">
    <property type="term" value="F:oxidoreductase activity, acting on paired donors, with incorporation or reduction of molecular oxygen"/>
    <property type="evidence" value="ECO:0007669"/>
    <property type="project" value="InterPro"/>
</dbReference>
<evidence type="ECO:0000256" key="2">
    <source>
        <dbReference type="ARBA" id="ARBA00010617"/>
    </source>
</evidence>
<dbReference type="Pfam" id="PF00067">
    <property type="entry name" value="p450"/>
    <property type="match status" value="1"/>
</dbReference>
<dbReference type="AlphaFoldDB" id="A0AAD6WY81"/>
<evidence type="ECO:0000313" key="9">
    <source>
        <dbReference type="Proteomes" id="UP001218188"/>
    </source>
</evidence>
<keyword evidence="7" id="KW-0503">Monooxygenase</keyword>
<dbReference type="PANTHER" id="PTHR46206">
    <property type="entry name" value="CYTOCHROME P450"/>
    <property type="match status" value="1"/>
</dbReference>
<comment type="cofactor">
    <cofactor evidence="1 6">
        <name>heme</name>
        <dbReference type="ChEBI" id="CHEBI:30413"/>
    </cofactor>
</comment>
<feature type="binding site" description="axial binding residue" evidence="6">
    <location>
        <position position="32"/>
    </location>
    <ligand>
        <name>heme</name>
        <dbReference type="ChEBI" id="CHEBI:30413"/>
    </ligand>
    <ligandPart>
        <name>Fe</name>
        <dbReference type="ChEBI" id="CHEBI:18248"/>
    </ligandPart>
</feature>
<evidence type="ECO:0000256" key="3">
    <source>
        <dbReference type="ARBA" id="ARBA00022723"/>
    </source>
</evidence>
<dbReference type="GO" id="GO:0004497">
    <property type="term" value="F:monooxygenase activity"/>
    <property type="evidence" value="ECO:0007669"/>
    <property type="project" value="UniProtKB-KW"/>
</dbReference>
<comment type="similarity">
    <text evidence="2 7">Belongs to the cytochrome P450 family.</text>
</comment>
<gene>
    <name evidence="8" type="ORF">C8F04DRAFT_1116027</name>
</gene>
<reference evidence="8" key="1">
    <citation type="submission" date="2023-03" db="EMBL/GenBank/DDBJ databases">
        <title>Massive genome expansion in bonnet fungi (Mycena s.s.) driven by repeated elements and novel gene families across ecological guilds.</title>
        <authorList>
            <consortium name="Lawrence Berkeley National Laboratory"/>
            <person name="Harder C.B."/>
            <person name="Miyauchi S."/>
            <person name="Viragh M."/>
            <person name="Kuo A."/>
            <person name="Thoen E."/>
            <person name="Andreopoulos B."/>
            <person name="Lu D."/>
            <person name="Skrede I."/>
            <person name="Drula E."/>
            <person name="Henrissat B."/>
            <person name="Morin E."/>
            <person name="Kohler A."/>
            <person name="Barry K."/>
            <person name="LaButti K."/>
            <person name="Morin E."/>
            <person name="Salamov A."/>
            <person name="Lipzen A."/>
            <person name="Mereny Z."/>
            <person name="Hegedus B."/>
            <person name="Baldrian P."/>
            <person name="Stursova M."/>
            <person name="Weitz H."/>
            <person name="Taylor A."/>
            <person name="Grigoriev I.V."/>
            <person name="Nagy L.G."/>
            <person name="Martin F."/>
            <person name="Kauserud H."/>
        </authorList>
    </citation>
    <scope>NUCLEOTIDE SEQUENCE</scope>
    <source>
        <strain evidence="8">CBHHK200</strain>
    </source>
</reference>